<dbReference type="PROSITE" id="PS51379">
    <property type="entry name" value="4FE4S_FER_2"/>
    <property type="match status" value="1"/>
</dbReference>
<feature type="compositionally biased region" description="Basic and acidic residues" evidence="1">
    <location>
        <begin position="266"/>
        <end position="276"/>
    </location>
</feature>
<dbReference type="Pfam" id="PF15995">
    <property type="entry name" value="DUF4771"/>
    <property type="match status" value="1"/>
</dbReference>
<feature type="region of interest" description="Disordered" evidence="1">
    <location>
        <begin position="389"/>
        <end position="443"/>
    </location>
</feature>
<organism evidence="3 4">
    <name type="scientific">Phyllotreta striolata</name>
    <name type="common">Striped flea beetle</name>
    <name type="synonym">Crioceris striolata</name>
    <dbReference type="NCBI Taxonomy" id="444603"/>
    <lineage>
        <taxon>Eukaryota</taxon>
        <taxon>Metazoa</taxon>
        <taxon>Ecdysozoa</taxon>
        <taxon>Arthropoda</taxon>
        <taxon>Hexapoda</taxon>
        <taxon>Insecta</taxon>
        <taxon>Pterygota</taxon>
        <taxon>Neoptera</taxon>
        <taxon>Endopterygota</taxon>
        <taxon>Coleoptera</taxon>
        <taxon>Polyphaga</taxon>
        <taxon>Cucujiformia</taxon>
        <taxon>Chrysomeloidea</taxon>
        <taxon>Chrysomelidae</taxon>
        <taxon>Galerucinae</taxon>
        <taxon>Alticini</taxon>
        <taxon>Phyllotreta</taxon>
    </lineage>
</organism>
<dbReference type="InterPro" id="IPR017896">
    <property type="entry name" value="4Fe4S_Fe-S-bd"/>
</dbReference>
<sequence length="1163" mass="134281">MARASAASSKHTNPADDLLDKFSPLRVAKIFPTNFKRKPLLLESFRPKENECLDYHLSETNVRWNVGDTKIRAKEIIGDYVLAPPGYIAKKKPVYASGGPPCWKYVDEVWRERVEKRQAMYKEMFAEYVKNRRQNVVKDKIKMFTYTFKVECCPLWFQELSFRQMAVADNLQWCIDRDLQFNTIEYTKDNLAQLGLMLRANHIAIKIALRYCCGNDVEFLLVLYQISHPKRTEYSINDRLLLTAVYHLCITDTLRELHVRIPSPPRETKKKTETKPKRPKKEKYDSPYLEPYTFVRDPPKHTGIYKKNIVQCPENPYFSYLTALYIEIANSQDPREIDTTGIEDPVVLEILEDMKNAQIMYSRLPHPEPKNVVACMVKDRCKDIEEYLKRSKKPAPKPQPEPTEPCLPALPELPDAEEPCTCEEPGTGGDGAPSEATEPSEPEEIEPICLPQSIPCGECPEDACECKGLAWTHMKSYCKRCMLKKRFKERIVNNGNRAMPDGSIVPIIGGFYKERECLCLQRYQSRWGLLDKAEKMEVDKTKFFICGVFYTPQGAHYVVQSVVPPDGGKRAKANAGPKPCGRAICLCMEEEKSREKTLVEVPIPELKPSPIMPWEKAHCTCKEELNKFLALQCRCADCEEQRRIENRDLVLAGTKQFVCEPSDAVAEDYSITVPIVQAVQDLHCDCLERYKEHIKKLEEYKQRVKARIVMRAREHKYAIGGVTQTKDGPVYQIQGLRTPLKCICAEIDAEMREEAERLQRMPKMPPTGRARYQIEGVWGATLAVAQKGGVSDCDPNCREKKGKEEKEEIMEQTKENFFVLSTLGNEPCKCHKLYDLFEEEHKNCMDFFEEYMKKTMEDIVTTKLEEAKRREKQRKKDEKLNPPPPPEPEPEPPKEPCVPPCPACQPVCPCGDVKKPDNFDNLSSFRLAKDSDSDEDKAPLGDNACTCVLELADEEMEKKMVPCEPCNEPEVEPPEPCPPQPCPEPLVEPPPPEEPKELKRYYVLDHIPCDLNEMMEIIIKALGQMAEDGFPLAKLPEVEKLPIFKLWIFLRCRKCWKWEERPPFNKKHLQLLKKSANRCRLPFPEIPISRSKADKLTWFDAAYVKNMVETLTEDYYRTVRKSRIDAMRAYFPAMFNYEFPELRHTIFCYLPSKEEGIYFKSFF</sequence>
<dbReference type="InterPro" id="IPR031936">
    <property type="entry name" value="DUF4771"/>
</dbReference>
<feature type="domain" description="4Fe-4S ferredoxin-type" evidence="2">
    <location>
        <begin position="886"/>
        <end position="918"/>
    </location>
</feature>
<feature type="region of interest" description="Disordered" evidence="1">
    <location>
        <begin position="866"/>
        <end position="896"/>
    </location>
</feature>
<feature type="compositionally biased region" description="Basic and acidic residues" evidence="1">
    <location>
        <begin position="866"/>
        <end position="880"/>
    </location>
</feature>
<dbReference type="EMBL" id="OU900102">
    <property type="protein sequence ID" value="CAG9864958.1"/>
    <property type="molecule type" value="Genomic_DNA"/>
</dbReference>
<dbReference type="PANTHER" id="PTHR41967:SF6">
    <property type="entry name" value="FI19406P1-RELATED"/>
    <property type="match status" value="1"/>
</dbReference>
<dbReference type="InterPro" id="IPR031935">
    <property type="entry name" value="DUF4770"/>
</dbReference>
<dbReference type="AlphaFoldDB" id="A0A9N9TWR1"/>
<evidence type="ECO:0000259" key="2">
    <source>
        <dbReference type="PROSITE" id="PS51379"/>
    </source>
</evidence>
<name>A0A9N9TWR1_PHYSR</name>
<feature type="compositionally biased region" description="Pro residues" evidence="1">
    <location>
        <begin position="396"/>
        <end position="405"/>
    </location>
</feature>
<gene>
    <name evidence="3" type="ORF">PHYEVI_LOCUS11204</name>
</gene>
<keyword evidence="4" id="KW-1185">Reference proteome</keyword>
<feature type="region of interest" description="Disordered" evidence="1">
    <location>
        <begin position="261"/>
        <end position="285"/>
    </location>
</feature>
<dbReference type="Proteomes" id="UP001153712">
    <property type="component" value="Chromosome 9"/>
</dbReference>
<protein>
    <recommendedName>
        <fullName evidence="2">4Fe-4S ferredoxin-type domain-containing protein</fullName>
    </recommendedName>
</protein>
<evidence type="ECO:0000313" key="4">
    <source>
        <dbReference type="Proteomes" id="UP001153712"/>
    </source>
</evidence>
<dbReference type="OrthoDB" id="6613664at2759"/>
<evidence type="ECO:0000313" key="3">
    <source>
        <dbReference type="EMBL" id="CAG9864958.1"/>
    </source>
</evidence>
<dbReference type="PANTHER" id="PTHR41967">
    <property type="entry name" value="FI19406P1-RELATED"/>
    <property type="match status" value="1"/>
</dbReference>
<reference evidence="3" key="1">
    <citation type="submission" date="2022-01" db="EMBL/GenBank/DDBJ databases">
        <authorList>
            <person name="King R."/>
        </authorList>
    </citation>
    <scope>NUCLEOTIDE SEQUENCE</scope>
</reference>
<accession>A0A9N9TWR1</accession>
<proteinExistence type="predicted"/>
<dbReference type="Pfam" id="PF15994">
    <property type="entry name" value="DUF4770"/>
    <property type="match status" value="1"/>
</dbReference>
<evidence type="ECO:0000256" key="1">
    <source>
        <dbReference type="SAM" id="MobiDB-lite"/>
    </source>
</evidence>